<evidence type="ECO:0000313" key="2">
    <source>
        <dbReference type="Proteomes" id="UP000821845"/>
    </source>
</evidence>
<organism evidence="1 2">
    <name type="scientific">Hyalomma asiaticum</name>
    <name type="common">Tick</name>
    <dbReference type="NCBI Taxonomy" id="266040"/>
    <lineage>
        <taxon>Eukaryota</taxon>
        <taxon>Metazoa</taxon>
        <taxon>Ecdysozoa</taxon>
        <taxon>Arthropoda</taxon>
        <taxon>Chelicerata</taxon>
        <taxon>Arachnida</taxon>
        <taxon>Acari</taxon>
        <taxon>Parasitiformes</taxon>
        <taxon>Ixodida</taxon>
        <taxon>Ixodoidea</taxon>
        <taxon>Ixodidae</taxon>
        <taxon>Hyalomminae</taxon>
        <taxon>Hyalomma</taxon>
    </lineage>
</organism>
<accession>A0ACB7THY2</accession>
<name>A0ACB7THY2_HYAAI</name>
<protein>
    <submittedName>
        <fullName evidence="1">Uncharacterized protein</fullName>
    </submittedName>
</protein>
<keyword evidence="2" id="KW-1185">Reference proteome</keyword>
<sequence>MPTFLQLYRLLSVQKLIKPPKYGNCEITEGEEKPCLTVEDIKSIFASSETSEAKIGNLTAKLDGLIKTDLWECEDIFPQAEDDPAIIDCIIYFVAGYVARKV</sequence>
<reference evidence="1" key="1">
    <citation type="submission" date="2020-05" db="EMBL/GenBank/DDBJ databases">
        <title>Large-scale comparative analyses of tick genomes elucidate their genetic diversity and vector capacities.</title>
        <authorList>
            <person name="Jia N."/>
            <person name="Wang J."/>
            <person name="Shi W."/>
            <person name="Du L."/>
            <person name="Sun Y."/>
            <person name="Zhan W."/>
            <person name="Jiang J."/>
            <person name="Wang Q."/>
            <person name="Zhang B."/>
            <person name="Ji P."/>
            <person name="Sakyi L.B."/>
            <person name="Cui X."/>
            <person name="Yuan T."/>
            <person name="Jiang B."/>
            <person name="Yang W."/>
            <person name="Lam T.T.-Y."/>
            <person name="Chang Q."/>
            <person name="Ding S."/>
            <person name="Wang X."/>
            <person name="Zhu J."/>
            <person name="Ruan X."/>
            <person name="Zhao L."/>
            <person name="Wei J."/>
            <person name="Que T."/>
            <person name="Du C."/>
            <person name="Cheng J."/>
            <person name="Dai P."/>
            <person name="Han X."/>
            <person name="Huang E."/>
            <person name="Gao Y."/>
            <person name="Liu J."/>
            <person name="Shao H."/>
            <person name="Ye R."/>
            <person name="Li L."/>
            <person name="Wei W."/>
            <person name="Wang X."/>
            <person name="Wang C."/>
            <person name="Yang T."/>
            <person name="Huo Q."/>
            <person name="Li W."/>
            <person name="Guo W."/>
            <person name="Chen H."/>
            <person name="Zhou L."/>
            <person name="Ni X."/>
            <person name="Tian J."/>
            <person name="Zhou Y."/>
            <person name="Sheng Y."/>
            <person name="Liu T."/>
            <person name="Pan Y."/>
            <person name="Xia L."/>
            <person name="Li J."/>
            <person name="Zhao F."/>
            <person name="Cao W."/>
        </authorList>
    </citation>
    <scope>NUCLEOTIDE SEQUENCE</scope>
    <source>
        <strain evidence="1">Hyas-2018</strain>
    </source>
</reference>
<comment type="caution">
    <text evidence="1">The sequence shown here is derived from an EMBL/GenBank/DDBJ whole genome shotgun (WGS) entry which is preliminary data.</text>
</comment>
<dbReference type="Proteomes" id="UP000821845">
    <property type="component" value="Chromosome 1"/>
</dbReference>
<evidence type="ECO:0000313" key="1">
    <source>
        <dbReference type="EMBL" id="KAH6944454.1"/>
    </source>
</evidence>
<proteinExistence type="predicted"/>
<gene>
    <name evidence="1" type="ORF">HPB50_003212</name>
</gene>
<dbReference type="EMBL" id="CM023481">
    <property type="protein sequence ID" value="KAH6944454.1"/>
    <property type="molecule type" value="Genomic_DNA"/>
</dbReference>